<dbReference type="Pfam" id="PF02368">
    <property type="entry name" value="Big_2"/>
    <property type="match status" value="1"/>
</dbReference>
<keyword evidence="9" id="KW-1185">Reference proteome</keyword>
<evidence type="ECO:0000256" key="6">
    <source>
        <dbReference type="SAM" id="SignalP"/>
    </source>
</evidence>
<dbReference type="Gene3D" id="1.20.1270.90">
    <property type="entry name" value="AF1782-like"/>
    <property type="match status" value="1"/>
</dbReference>
<evidence type="ECO:0000313" key="8">
    <source>
        <dbReference type="EMBL" id="MBC8547866.1"/>
    </source>
</evidence>
<protein>
    <submittedName>
        <fullName evidence="8">Discoidin domain-containing protein</fullName>
    </submittedName>
</protein>
<name>A0A926I612_9FIRM</name>
<sequence>MKKGMLAKTMSVLLAACMSFQMGANVAFAAEPAGGTVITVPSPGAGQDASPAIQAAIEQAKTVDGPVTIAFEKDQQYDVFPETAYHETGYYISNAATKGENANGERWSAIFLKDMKDVTIEGNNAMLMVHGVMTPLLVDRSENITFQNLHVDWYRPTMSEFTIKEVGDTYAKVEVNPDSTYRIENGNTIRWLSEEKPDGGYYWTLTGGLVVQHDPVQGRAWRSSFPYPSSITDEGDNVLKLNYGSRPGLTVGQTYQFRSGSRDQVGSFIHRSKDVHFENMGFHYMHGLGIVGQYTENISFNNMDCTPRPETGRTCASSADFMQISGCKGLVSVTNSKFYGAHDDIFNIHGTHLIIQSKDEAANKIVVRFKETRSWGFQAYEVGDEIEFINSNSMIPYGKNKVKNFTRLNDYDIELELEDPLPTGIRVVSDAVENITWTPDVLIKGNRADAITTRGVLCTTRGKVLIEDNYFYKTGMSGILLEDDARGWFESGLIQDMTIRNNVFDNCGGPVIYSNPQTNVSDPMQTVHSNITIEGNTFKGNSQINARSTKNLVIRGNKFENGGNVVLSACNGFTITDDNEGLGGSVSASNSVGDRSLAGFAIDHEVNMEVVDRTGMTATANNERGGYGAGNALDGNNSSIWHTDWENPPTGEVSLTVNLNGEKTFNRVAVLPRQNGETTAMITGYELYVKKDANSEFEKVAEGTWPATAEEKYIDLEDAVTAVAVKLVATDVVKDTSGRVVASVAEINFQNVEKQGDTVAINKRFKLNLKATGITGAAADLSEAVITYESLNPEVAEVAEDGTITAKASGKATIRVTVTAYGKTLSDSVVITVSDDVYQSAESIVLDTPDASGKVAVQVEPTEALSDVAFEVESLSGAKASISEDGVILPSGAARLLVTAHSINDPSVSDEMMLTVTAEDGASSAWAWVNENKDNWTLTGEGFLSITPEKGAIWSDTTNTVKNVLTLPVDQEDFELIGKMNYKPQTDYADGGIMMYSDLDNYILLSRKKHSGYGGQIFSFVSEVGGSPWESPSEIRVMDPVESTEIYLKLTKEGGSYSGYYSADGAEWTPVYENRATALTSIPKIAVIAYANSGDAPAIFEYLEVNGEKVTFDTLYPSMLYQDSSISGITLDAELPVDITLPVGGDLSDITFPQRAEIVWNEVYTDQAAIEWDDSEFDGSAEGEYIVTGRMTGVDESMYPEGFALSVKVTVGESASDVDKSYLEELIGAVKGFEEERFTAESWAAFEEALTAAKDVVENDAATQEDVLSAYLDLVMARDGLTYAPDKSALKLAVDLANALLGDETLDLTDESKAALEEAIAAANLVIEDAEATQEDIDAAYEDVMYAIVSVMENEVDKEFLKSLIDQAN</sequence>
<organism evidence="8 9">
    <name type="scientific">Ligaoa zhengdingensis</name>
    <dbReference type="NCBI Taxonomy" id="2763658"/>
    <lineage>
        <taxon>Bacteria</taxon>
        <taxon>Bacillati</taxon>
        <taxon>Bacillota</taxon>
        <taxon>Clostridia</taxon>
        <taxon>Eubacteriales</taxon>
        <taxon>Oscillospiraceae</taxon>
        <taxon>Ligaoa</taxon>
    </lineage>
</organism>
<keyword evidence="6" id="KW-0732">Signal</keyword>
<dbReference type="SUPFAM" id="SSF49785">
    <property type="entry name" value="Galactose-binding domain-like"/>
    <property type="match status" value="1"/>
</dbReference>
<accession>A0A926I612</accession>
<dbReference type="Pfam" id="PF23764">
    <property type="entry name" value="Beta-barrel_GLAA-B_II"/>
    <property type="match status" value="1"/>
</dbReference>
<dbReference type="Gene3D" id="2.60.120.200">
    <property type="match status" value="1"/>
</dbReference>
<dbReference type="RefSeq" id="WP_249283839.1">
    <property type="nucleotide sequence ID" value="NZ_JACRST010000054.1"/>
</dbReference>
<dbReference type="Pfam" id="PF07554">
    <property type="entry name" value="FIVAR"/>
    <property type="match status" value="2"/>
</dbReference>
<dbReference type="Gene3D" id="2.160.20.10">
    <property type="entry name" value="Single-stranded right-handed beta-helix, Pectin lyase-like"/>
    <property type="match status" value="1"/>
</dbReference>
<dbReference type="SUPFAM" id="SSF51126">
    <property type="entry name" value="Pectin lyase-like"/>
    <property type="match status" value="1"/>
</dbReference>
<reference evidence="8" key="1">
    <citation type="submission" date="2020-08" db="EMBL/GenBank/DDBJ databases">
        <title>Genome public.</title>
        <authorList>
            <person name="Liu C."/>
            <person name="Sun Q."/>
        </authorList>
    </citation>
    <scope>NUCLEOTIDE SEQUENCE</scope>
    <source>
        <strain evidence="8">NSJ-31</strain>
    </source>
</reference>
<dbReference type="Pfam" id="PF13229">
    <property type="entry name" value="Beta_helix"/>
    <property type="match status" value="1"/>
</dbReference>
<dbReference type="InterPro" id="IPR008964">
    <property type="entry name" value="Invasin/intimin_cell_adhesion"/>
</dbReference>
<dbReference type="PROSITE" id="PS50022">
    <property type="entry name" value="FA58C_3"/>
    <property type="match status" value="1"/>
</dbReference>
<dbReference type="Gene3D" id="1.20.1270.70">
    <property type="entry name" value="Designed single chain three-helix bundle"/>
    <property type="match status" value="1"/>
</dbReference>
<comment type="catalytic activity">
    <reaction evidence="2">
        <text>Hydrolysis of terminal, non-reducing branched (1-&gt;3)-alpha-D-galactosidic residues, producing free D-galactose.</text>
        <dbReference type="EC" id="3.2.1.n1"/>
    </reaction>
</comment>
<evidence type="ECO:0000313" key="9">
    <source>
        <dbReference type="Proteomes" id="UP000653127"/>
    </source>
</evidence>
<feature type="chain" id="PRO_5036790558" evidence="6">
    <location>
        <begin position="30"/>
        <end position="1369"/>
    </location>
</feature>
<dbReference type="SUPFAM" id="SSF49899">
    <property type="entry name" value="Concanavalin A-like lectins/glucanases"/>
    <property type="match status" value="1"/>
</dbReference>
<dbReference type="Gene3D" id="2.60.120.260">
    <property type="entry name" value="Galactose-binding domain-like"/>
    <property type="match status" value="1"/>
</dbReference>
<keyword evidence="5" id="KW-0326">Glycosidase</keyword>
<feature type="signal peptide" evidence="6">
    <location>
        <begin position="1"/>
        <end position="29"/>
    </location>
</feature>
<evidence type="ECO:0000256" key="5">
    <source>
        <dbReference type="ARBA" id="ARBA00023295"/>
    </source>
</evidence>
<dbReference type="SMART" id="SM00635">
    <property type="entry name" value="BID_2"/>
    <property type="match status" value="1"/>
</dbReference>
<proteinExistence type="predicted"/>
<dbReference type="SMART" id="SM00710">
    <property type="entry name" value="PbH1"/>
    <property type="match status" value="5"/>
</dbReference>
<evidence type="ECO:0000256" key="4">
    <source>
        <dbReference type="ARBA" id="ARBA00022801"/>
    </source>
</evidence>
<dbReference type="GO" id="GO:0004557">
    <property type="term" value="F:alpha-galactosidase activity"/>
    <property type="evidence" value="ECO:0007669"/>
    <property type="project" value="UniProtKB-EC"/>
</dbReference>
<evidence type="ECO:0000256" key="1">
    <source>
        <dbReference type="ARBA" id="ARBA00001255"/>
    </source>
</evidence>
<comment type="catalytic activity">
    <reaction evidence="1">
        <text>Hydrolysis of terminal, non-reducing alpha-D-galactose residues in alpha-D-galactosides, including galactose oligosaccharides, galactomannans and galactolipids.</text>
        <dbReference type="EC" id="3.2.1.22"/>
    </reaction>
</comment>
<evidence type="ECO:0000256" key="3">
    <source>
        <dbReference type="ARBA" id="ARBA00022737"/>
    </source>
</evidence>
<feature type="non-terminal residue" evidence="8">
    <location>
        <position position="1369"/>
    </location>
</feature>
<gene>
    <name evidence="8" type="ORF">H8711_13210</name>
</gene>
<feature type="domain" description="F5/8 type C" evidence="7">
    <location>
        <begin position="599"/>
        <end position="749"/>
    </location>
</feature>
<dbReference type="InterPro" id="IPR000421">
    <property type="entry name" value="FA58C"/>
</dbReference>
<dbReference type="InterPro" id="IPR041542">
    <property type="entry name" value="GH43_C2"/>
</dbReference>
<dbReference type="InterPro" id="IPR003343">
    <property type="entry name" value="Big_2"/>
</dbReference>
<dbReference type="InterPro" id="IPR013320">
    <property type="entry name" value="ConA-like_dom_sf"/>
</dbReference>
<dbReference type="SUPFAM" id="SSF49373">
    <property type="entry name" value="Invasin/intimin cell-adhesion fragments"/>
    <property type="match status" value="1"/>
</dbReference>
<dbReference type="Pfam" id="PF17851">
    <property type="entry name" value="GH43_C2"/>
    <property type="match status" value="1"/>
</dbReference>
<dbReference type="InterPro" id="IPR012334">
    <property type="entry name" value="Pectin_lyas_fold"/>
</dbReference>
<dbReference type="InterPro" id="IPR056441">
    <property type="entry name" value="Beta-barrel_GLAA-B_II"/>
</dbReference>
<keyword evidence="3" id="KW-0677">Repeat</keyword>
<dbReference type="Gene3D" id="2.60.40.1080">
    <property type="match status" value="1"/>
</dbReference>
<dbReference type="InterPro" id="IPR011050">
    <property type="entry name" value="Pectin_lyase_fold/virulence"/>
</dbReference>
<dbReference type="InterPro" id="IPR039448">
    <property type="entry name" value="Beta_helix"/>
</dbReference>
<evidence type="ECO:0000256" key="2">
    <source>
        <dbReference type="ARBA" id="ARBA00001271"/>
    </source>
</evidence>
<dbReference type="InterPro" id="IPR006626">
    <property type="entry name" value="PbH1"/>
</dbReference>
<comment type="caution">
    <text evidence="8">The sequence shown here is derived from an EMBL/GenBank/DDBJ whole genome shotgun (WGS) entry which is preliminary data.</text>
</comment>
<dbReference type="Proteomes" id="UP000653127">
    <property type="component" value="Unassembled WGS sequence"/>
</dbReference>
<evidence type="ECO:0000259" key="7">
    <source>
        <dbReference type="PROSITE" id="PS50022"/>
    </source>
</evidence>
<dbReference type="EMBL" id="JACRST010000054">
    <property type="protein sequence ID" value="MBC8547866.1"/>
    <property type="molecule type" value="Genomic_DNA"/>
</dbReference>
<dbReference type="InterPro" id="IPR008979">
    <property type="entry name" value="Galactose-bd-like_sf"/>
</dbReference>
<keyword evidence="4" id="KW-0378">Hydrolase</keyword>
<dbReference type="Pfam" id="PF00754">
    <property type="entry name" value="F5_F8_type_C"/>
    <property type="match status" value="1"/>
</dbReference>